<evidence type="ECO:0000259" key="4">
    <source>
        <dbReference type="PROSITE" id="PS50053"/>
    </source>
</evidence>
<dbReference type="STRING" id="8496.A0A151P6A2"/>
<dbReference type="InterPro" id="IPR029071">
    <property type="entry name" value="Ubiquitin-like_domsf"/>
</dbReference>
<dbReference type="Pfam" id="PF23195">
    <property type="entry name" value="UBQLN1"/>
    <property type="match status" value="1"/>
</dbReference>
<evidence type="ECO:0000313" key="5">
    <source>
        <dbReference type="EMBL" id="KYO44543.1"/>
    </source>
</evidence>
<dbReference type="GO" id="GO:0005829">
    <property type="term" value="C:cytosol"/>
    <property type="evidence" value="ECO:0007669"/>
    <property type="project" value="TreeGrafter"/>
</dbReference>
<dbReference type="Proteomes" id="UP000050525">
    <property type="component" value="Unassembled WGS sequence"/>
</dbReference>
<dbReference type="SMART" id="SM00213">
    <property type="entry name" value="UBQ"/>
    <property type="match status" value="1"/>
</dbReference>
<comment type="caution">
    <text evidence="5">The sequence shown here is derived from an EMBL/GenBank/DDBJ whole genome shotgun (WGS) entry which is preliminary data.</text>
</comment>
<reference evidence="5 6" key="1">
    <citation type="journal article" date="2012" name="Genome Biol.">
        <title>Sequencing three crocodilian genomes to illuminate the evolution of archosaurs and amniotes.</title>
        <authorList>
            <person name="St John J.A."/>
            <person name="Braun E.L."/>
            <person name="Isberg S.R."/>
            <person name="Miles L.G."/>
            <person name="Chong A.Y."/>
            <person name="Gongora J."/>
            <person name="Dalzell P."/>
            <person name="Moran C."/>
            <person name="Bed'hom B."/>
            <person name="Abzhanov A."/>
            <person name="Burgess S.C."/>
            <person name="Cooksey A.M."/>
            <person name="Castoe T.A."/>
            <person name="Crawford N.G."/>
            <person name="Densmore L.D."/>
            <person name="Drew J.C."/>
            <person name="Edwards S.V."/>
            <person name="Faircloth B.C."/>
            <person name="Fujita M.K."/>
            <person name="Greenwold M.J."/>
            <person name="Hoffmann F.G."/>
            <person name="Howard J.M."/>
            <person name="Iguchi T."/>
            <person name="Janes D.E."/>
            <person name="Khan S.Y."/>
            <person name="Kohno S."/>
            <person name="de Koning A.J."/>
            <person name="Lance S.L."/>
            <person name="McCarthy F.M."/>
            <person name="McCormack J.E."/>
            <person name="Merchant M.E."/>
            <person name="Peterson D.G."/>
            <person name="Pollock D.D."/>
            <person name="Pourmand N."/>
            <person name="Raney B.J."/>
            <person name="Roessler K.A."/>
            <person name="Sanford J.R."/>
            <person name="Sawyer R.H."/>
            <person name="Schmidt C.J."/>
            <person name="Triplett E.W."/>
            <person name="Tuberville T.D."/>
            <person name="Venegas-Anaya M."/>
            <person name="Howard J.T."/>
            <person name="Jarvis E.D."/>
            <person name="Guillette L.J.Jr."/>
            <person name="Glenn T.C."/>
            <person name="Green R.E."/>
            <person name="Ray D.A."/>
        </authorList>
    </citation>
    <scope>NUCLEOTIDE SEQUENCE [LARGE SCALE GENOMIC DNA]</scope>
    <source>
        <strain evidence="5">KSC_2009_1</strain>
    </source>
</reference>
<protein>
    <recommendedName>
        <fullName evidence="4">Ubiquitin-like domain-containing protein</fullName>
    </recommendedName>
</protein>
<name>A0A151P6A2_ALLMI</name>
<dbReference type="Pfam" id="PF00240">
    <property type="entry name" value="ubiquitin"/>
    <property type="match status" value="1"/>
</dbReference>
<dbReference type="PROSITE" id="PS50053">
    <property type="entry name" value="UBIQUITIN_2"/>
    <property type="match status" value="1"/>
</dbReference>
<dbReference type="InterPro" id="IPR000626">
    <property type="entry name" value="Ubiquitin-like_dom"/>
</dbReference>
<proteinExistence type="predicted"/>
<dbReference type="InterPro" id="IPR015496">
    <property type="entry name" value="Ubiquilin"/>
</dbReference>
<keyword evidence="2" id="KW-0963">Cytoplasm</keyword>
<dbReference type="CDD" id="cd01808">
    <property type="entry name" value="Ubl_PLICs"/>
    <property type="match status" value="1"/>
</dbReference>
<feature type="region of interest" description="Disordered" evidence="3">
    <location>
        <begin position="495"/>
        <end position="515"/>
    </location>
</feature>
<dbReference type="SUPFAM" id="SSF54236">
    <property type="entry name" value="Ubiquitin-like"/>
    <property type="match status" value="1"/>
</dbReference>
<dbReference type="GO" id="GO:0031593">
    <property type="term" value="F:polyubiquitin modification-dependent protein binding"/>
    <property type="evidence" value="ECO:0007669"/>
    <property type="project" value="TreeGrafter"/>
</dbReference>
<sequence length="515" mass="55236">MAESGESVIACPVVAANPHIIRVTVKTPRVKEEFVVPENNTIQQFKEEISKHFHCQTSQLVLVCMGRILKDQDTLRQWGIHDGITVHLVIRTHKRSQDDLVLCRAATPAPMSSLDTSPASSAYDLVRQSPASLEAKALGTELQTQPPLRPHAEAAVPTVENLFIHSMLSNPELMRQLILANPQMQQLAQQIPEIGHVLNDTDMMREMLDMVRNPDTGPDTRGPDQAASCLESIPGGDNPLRGAYVEPPEPILGAAPDPLGCGPLALLVRNSSAEEVARDGLLPCVDAWDHSPPPSVSQSATSICSTSTYGDPESSVVSCSSGPISRSCSVPSLGHGAGTFPLGGLQSLAQQIAETPQLIANLCSCYTKCMVRWLIQSAQGAVLAAENGPPSPEQVPPWLPSVFWQSQSPEMLAAVCNPKAMHAWAQIEQGLQTLVAEAPVLLPWLTPRLWGLGNAGSSLSCTVVSLAQGDPSRPVTAASEQRHRVSDVAQMLQALPGTDPQHLPAPEVKFQEELD</sequence>
<dbReference type="PANTHER" id="PTHR10677">
    <property type="entry name" value="UBIQUILIN"/>
    <property type="match status" value="1"/>
</dbReference>
<evidence type="ECO:0000313" key="6">
    <source>
        <dbReference type="Proteomes" id="UP000050525"/>
    </source>
</evidence>
<feature type="domain" description="Ubiquitin-like" evidence="4">
    <location>
        <begin position="21"/>
        <end position="91"/>
    </location>
</feature>
<dbReference type="EMBL" id="AKHW03000729">
    <property type="protein sequence ID" value="KYO44543.1"/>
    <property type="molecule type" value="Genomic_DNA"/>
</dbReference>
<dbReference type="FunFam" id="3.10.20.90:FF:000095">
    <property type="entry name" value="Ubiquilin 4"/>
    <property type="match status" value="1"/>
</dbReference>
<dbReference type="AlphaFoldDB" id="A0A151P6A2"/>
<accession>A0A151P6A2</accession>
<dbReference type="PANTHER" id="PTHR10677:SF16">
    <property type="entry name" value="UBIQUILIN-1"/>
    <property type="match status" value="1"/>
</dbReference>
<evidence type="ECO:0000256" key="1">
    <source>
        <dbReference type="ARBA" id="ARBA00004496"/>
    </source>
</evidence>
<organism evidence="5 6">
    <name type="scientific">Alligator mississippiensis</name>
    <name type="common">American alligator</name>
    <dbReference type="NCBI Taxonomy" id="8496"/>
    <lineage>
        <taxon>Eukaryota</taxon>
        <taxon>Metazoa</taxon>
        <taxon>Chordata</taxon>
        <taxon>Craniata</taxon>
        <taxon>Vertebrata</taxon>
        <taxon>Euteleostomi</taxon>
        <taxon>Archelosauria</taxon>
        <taxon>Archosauria</taxon>
        <taxon>Crocodylia</taxon>
        <taxon>Alligatoridae</taxon>
        <taxon>Alligatorinae</taxon>
        <taxon>Alligator</taxon>
    </lineage>
</organism>
<keyword evidence="6" id="KW-1185">Reference proteome</keyword>
<evidence type="ECO:0000256" key="3">
    <source>
        <dbReference type="SAM" id="MobiDB-lite"/>
    </source>
</evidence>
<comment type="subcellular location">
    <subcellularLocation>
        <location evidence="1">Cytoplasm</location>
    </subcellularLocation>
</comment>
<dbReference type="GO" id="GO:0006511">
    <property type="term" value="P:ubiquitin-dependent protein catabolic process"/>
    <property type="evidence" value="ECO:0007669"/>
    <property type="project" value="TreeGrafter"/>
</dbReference>
<feature type="region of interest" description="Disordered" evidence="3">
    <location>
        <begin position="215"/>
        <end position="249"/>
    </location>
</feature>
<evidence type="ECO:0000256" key="2">
    <source>
        <dbReference type="ARBA" id="ARBA00022490"/>
    </source>
</evidence>
<dbReference type="Gene3D" id="3.10.20.90">
    <property type="entry name" value="Phosphatidylinositol 3-kinase Catalytic Subunit, Chain A, domain 1"/>
    <property type="match status" value="1"/>
</dbReference>
<gene>
    <name evidence="5" type="ORF">Y1Q_0016695</name>
</gene>